<dbReference type="AlphaFoldDB" id="A0A161Y8N3"/>
<organism evidence="2 3">
    <name type="scientific">Colletotrichum incanum</name>
    <name type="common">Soybean anthracnose fungus</name>
    <dbReference type="NCBI Taxonomy" id="1573173"/>
    <lineage>
        <taxon>Eukaryota</taxon>
        <taxon>Fungi</taxon>
        <taxon>Dikarya</taxon>
        <taxon>Ascomycota</taxon>
        <taxon>Pezizomycotina</taxon>
        <taxon>Sordariomycetes</taxon>
        <taxon>Hypocreomycetidae</taxon>
        <taxon>Glomerellales</taxon>
        <taxon>Glomerellaceae</taxon>
        <taxon>Colletotrichum</taxon>
        <taxon>Colletotrichum spaethianum species complex</taxon>
    </lineage>
</organism>
<name>A0A161Y8N3_COLIC</name>
<proteinExistence type="predicted"/>
<keyword evidence="3" id="KW-1185">Reference proteome</keyword>
<reference evidence="2 3" key="1">
    <citation type="submission" date="2015-06" db="EMBL/GenBank/DDBJ databases">
        <title>Survival trade-offs in plant roots during colonization by closely related pathogenic and mutualistic fungi.</title>
        <authorList>
            <person name="Hacquard S."/>
            <person name="Kracher B."/>
            <person name="Hiruma K."/>
            <person name="Weinman A."/>
            <person name="Muench P."/>
            <person name="Garrido Oter R."/>
            <person name="Ver Loren van Themaat E."/>
            <person name="Dallerey J.-F."/>
            <person name="Damm U."/>
            <person name="Henrissat B."/>
            <person name="Lespinet O."/>
            <person name="Thon M."/>
            <person name="Kemen E."/>
            <person name="McHardy A.C."/>
            <person name="Schulze-Lefert P."/>
            <person name="O'Connell R.J."/>
        </authorList>
    </citation>
    <scope>NUCLEOTIDE SEQUENCE [LARGE SCALE GENOMIC DNA]</scope>
    <source>
        <strain evidence="2 3">MAFF 238704</strain>
    </source>
</reference>
<evidence type="ECO:0008006" key="4">
    <source>
        <dbReference type="Google" id="ProtNLM"/>
    </source>
</evidence>
<comment type="caution">
    <text evidence="2">The sequence shown here is derived from an EMBL/GenBank/DDBJ whole genome shotgun (WGS) entry which is preliminary data.</text>
</comment>
<accession>A0A161Y8N3</accession>
<evidence type="ECO:0000256" key="1">
    <source>
        <dbReference type="SAM" id="SignalP"/>
    </source>
</evidence>
<feature type="signal peptide" evidence="1">
    <location>
        <begin position="1"/>
        <end position="20"/>
    </location>
</feature>
<feature type="chain" id="PRO_5007829592" description="Cyanovirin-N domain-containing protein" evidence="1">
    <location>
        <begin position="21"/>
        <end position="188"/>
    </location>
</feature>
<keyword evidence="1" id="KW-0732">Signal</keyword>
<evidence type="ECO:0000313" key="3">
    <source>
        <dbReference type="Proteomes" id="UP000076584"/>
    </source>
</evidence>
<gene>
    <name evidence="2" type="ORF">CI238_06165</name>
</gene>
<dbReference type="EMBL" id="LFIW01000552">
    <property type="protein sequence ID" value="KZL85942.1"/>
    <property type="molecule type" value="Genomic_DNA"/>
</dbReference>
<sequence>MRAIHIVTLLFLSLARAGSSEECLSNLQGLFKKKGVTDQPGLDTFGGACKGTRVVKEKLTSTSAREEWLLYSFCQKNNGEFGQARLLPLAESCKDCKVVDGSQSGVPGAHLRCSCAAPKQAAKTYELPIHANLWAEGDIRGERLSRYPCGVGSGMMDCGWARCVRNAYEHGNPPGHWHGPSSPDANDP</sequence>
<evidence type="ECO:0000313" key="2">
    <source>
        <dbReference type="EMBL" id="KZL85942.1"/>
    </source>
</evidence>
<dbReference type="Proteomes" id="UP000076584">
    <property type="component" value="Unassembled WGS sequence"/>
</dbReference>
<protein>
    <recommendedName>
        <fullName evidence="4">Cyanovirin-N domain-containing protein</fullName>
    </recommendedName>
</protein>